<feature type="region of interest" description="Disordered" evidence="1">
    <location>
        <begin position="437"/>
        <end position="476"/>
    </location>
</feature>
<feature type="compositionally biased region" description="Pro residues" evidence="1">
    <location>
        <begin position="605"/>
        <end position="616"/>
    </location>
</feature>
<keyword evidence="3" id="KW-1185">Reference proteome</keyword>
<organism evidence="2 3">
    <name type="scientific">Edaphochlamys debaryana</name>
    <dbReference type="NCBI Taxonomy" id="47281"/>
    <lineage>
        <taxon>Eukaryota</taxon>
        <taxon>Viridiplantae</taxon>
        <taxon>Chlorophyta</taxon>
        <taxon>core chlorophytes</taxon>
        <taxon>Chlorophyceae</taxon>
        <taxon>CS clade</taxon>
        <taxon>Chlamydomonadales</taxon>
        <taxon>Chlamydomonadales incertae sedis</taxon>
        <taxon>Edaphochlamys</taxon>
    </lineage>
</organism>
<dbReference type="AlphaFoldDB" id="A0A835Y4A9"/>
<dbReference type="InterPro" id="IPR011989">
    <property type="entry name" value="ARM-like"/>
</dbReference>
<protein>
    <submittedName>
        <fullName evidence="2">Uncharacterized protein</fullName>
    </submittedName>
</protein>
<dbReference type="EMBL" id="JAEHOE010000027">
    <property type="protein sequence ID" value="KAG2494924.1"/>
    <property type="molecule type" value="Genomic_DNA"/>
</dbReference>
<dbReference type="SUPFAM" id="SSF48371">
    <property type="entry name" value="ARM repeat"/>
    <property type="match status" value="1"/>
</dbReference>
<proteinExistence type="predicted"/>
<feature type="region of interest" description="Disordered" evidence="1">
    <location>
        <begin position="331"/>
        <end position="361"/>
    </location>
</feature>
<reference evidence="2" key="1">
    <citation type="journal article" date="2020" name="bioRxiv">
        <title>Comparative genomics of Chlamydomonas.</title>
        <authorList>
            <person name="Craig R.J."/>
            <person name="Hasan A.R."/>
            <person name="Ness R.W."/>
            <person name="Keightley P.D."/>
        </authorList>
    </citation>
    <scope>NUCLEOTIDE SEQUENCE</scope>
    <source>
        <strain evidence="2">CCAP 11/70</strain>
    </source>
</reference>
<evidence type="ECO:0000313" key="2">
    <source>
        <dbReference type="EMBL" id="KAG2494924.1"/>
    </source>
</evidence>
<comment type="caution">
    <text evidence="2">The sequence shown here is derived from an EMBL/GenBank/DDBJ whole genome shotgun (WGS) entry which is preliminary data.</text>
</comment>
<dbReference type="SMART" id="SM00185">
    <property type="entry name" value="ARM"/>
    <property type="match status" value="3"/>
</dbReference>
<evidence type="ECO:0000256" key="1">
    <source>
        <dbReference type="SAM" id="MobiDB-lite"/>
    </source>
</evidence>
<feature type="compositionally biased region" description="Basic residues" evidence="1">
    <location>
        <begin position="1"/>
        <end position="19"/>
    </location>
</feature>
<accession>A0A835Y4A9</accession>
<feature type="region of interest" description="Disordered" evidence="1">
    <location>
        <begin position="561"/>
        <end position="616"/>
    </location>
</feature>
<feature type="compositionally biased region" description="Basic residues" evidence="1">
    <location>
        <begin position="459"/>
        <end position="471"/>
    </location>
</feature>
<dbReference type="InterPro" id="IPR000225">
    <property type="entry name" value="Armadillo"/>
</dbReference>
<feature type="region of interest" description="Disordered" evidence="1">
    <location>
        <begin position="1"/>
        <end position="23"/>
    </location>
</feature>
<sequence>MPPKKDGKKKAGGGKKKAGKPSWMSDALWDLSNNLPKLSEFYSGDIKETKLKEGQAPPPTITRTQAGMYIWQLLFPPNKAGKQKREESVKLQIVETSVKILASGKAPDMTPALGILVAMTQDNPIQRGIMLDAKPAPLPHVLNALTDESASLRSVACALLRVVARESDSRPRLWRLMRGEFDWGPLVACLDLTEMSQLGGRSACFDAAAAMEALCCAPEQDIANGSCNALLGAKAMAHLVKVLRTRNAHPMAKACCVAVLNQLLRRASPAQCEELAAELSGLEPLTAVFGHPVIPLSYKAHTAACLLRYVMPDSIWRATAAAAAAAKAAAAGNPPGTAGTVGEGAGEDMLSPPGTAGGAGAGADLQLAVTRGLESAGGVGLGGLGGEGGPGGGMEGVPDVDLLDDETREQVVRRARGVAALPGVLRSLVQLCVGPEGPLPDLEAVKDPADAPAEDDGKKKKKKGKKGKKKAKMEPGMAEAQMYASAVLRLVSLAEDQRAPLAEAGCVRYLLPLLDAKGSAARWNARQTLINLSMSPDLLPKLQLYKVPDYVHQANVPQTHFERPAPKEQGAPPGQLLHQDSLTRKREGSAGTAGGNSFSGGTKPPTAPKPPALKTK</sequence>
<dbReference type="Gene3D" id="1.25.10.10">
    <property type="entry name" value="Leucine-rich Repeat Variant"/>
    <property type="match status" value="2"/>
</dbReference>
<dbReference type="InterPro" id="IPR016024">
    <property type="entry name" value="ARM-type_fold"/>
</dbReference>
<dbReference type="Proteomes" id="UP000612055">
    <property type="component" value="Unassembled WGS sequence"/>
</dbReference>
<name>A0A835Y4A9_9CHLO</name>
<dbReference type="OrthoDB" id="530864at2759"/>
<gene>
    <name evidence="2" type="ORF">HYH03_006859</name>
</gene>
<evidence type="ECO:0000313" key="3">
    <source>
        <dbReference type="Proteomes" id="UP000612055"/>
    </source>
</evidence>